<reference evidence="10" key="1">
    <citation type="journal article" date="2019" name="Int. J. Syst. Evol. Microbiol.">
        <title>The Global Catalogue of Microorganisms (GCM) 10K type strain sequencing project: providing services to taxonomists for standard genome sequencing and annotation.</title>
        <authorList>
            <consortium name="The Broad Institute Genomics Platform"/>
            <consortium name="The Broad Institute Genome Sequencing Center for Infectious Disease"/>
            <person name="Wu L."/>
            <person name="Ma J."/>
        </authorList>
    </citation>
    <scope>NUCLEOTIDE SEQUENCE [LARGE SCALE GENOMIC DNA]</scope>
    <source>
        <strain evidence="10">JCM 17068</strain>
    </source>
</reference>
<name>A0ABP7UW18_9FLAO</name>
<evidence type="ECO:0000313" key="9">
    <source>
        <dbReference type="EMBL" id="GAA4054264.1"/>
    </source>
</evidence>
<dbReference type="PANTHER" id="PTHR30558:SF3">
    <property type="entry name" value="BIOPOLYMER TRANSPORT PROTEIN EXBD-RELATED"/>
    <property type="match status" value="1"/>
</dbReference>
<proteinExistence type="inferred from homology"/>
<evidence type="ECO:0000256" key="8">
    <source>
        <dbReference type="SAM" id="Phobius"/>
    </source>
</evidence>
<evidence type="ECO:0000256" key="7">
    <source>
        <dbReference type="RuleBase" id="RU003879"/>
    </source>
</evidence>
<keyword evidence="7" id="KW-0653">Protein transport</keyword>
<keyword evidence="3" id="KW-1003">Cell membrane</keyword>
<keyword evidence="10" id="KW-1185">Reference proteome</keyword>
<keyword evidence="4 7" id="KW-0812">Transmembrane</keyword>
<dbReference type="Proteomes" id="UP001500426">
    <property type="component" value="Unassembled WGS sequence"/>
</dbReference>
<evidence type="ECO:0000313" key="10">
    <source>
        <dbReference type="Proteomes" id="UP001500426"/>
    </source>
</evidence>
<sequence length="178" mass="19974">MIDEKDFNNLNKPRSKKLHPKIDLTAMISISFLLIIFFMVTIELSKPKSMSLGLPNTCGEITCGISCGPRPDRVITILLDDNDEMITYQGLLEVPEEKPKTLVYGKDGIRNQLLKLNKIIIEQIGDRERGAIVIIKPSKQSNFGNLVSILDEMAITNIQTYAIVNDFTPEENNLLAIN</sequence>
<organism evidence="9 10">
    <name type="scientific">Flavobacterium chungnamense</name>
    <dbReference type="NCBI Taxonomy" id="706182"/>
    <lineage>
        <taxon>Bacteria</taxon>
        <taxon>Pseudomonadati</taxon>
        <taxon>Bacteroidota</taxon>
        <taxon>Flavobacteriia</taxon>
        <taxon>Flavobacteriales</taxon>
        <taxon>Flavobacteriaceae</taxon>
        <taxon>Flavobacterium</taxon>
    </lineage>
</organism>
<evidence type="ECO:0000256" key="5">
    <source>
        <dbReference type="ARBA" id="ARBA00022989"/>
    </source>
</evidence>
<accession>A0ABP7UW18</accession>
<dbReference type="InterPro" id="IPR003400">
    <property type="entry name" value="ExbD"/>
</dbReference>
<evidence type="ECO:0000256" key="1">
    <source>
        <dbReference type="ARBA" id="ARBA00004162"/>
    </source>
</evidence>
<keyword evidence="7" id="KW-0813">Transport</keyword>
<evidence type="ECO:0000256" key="3">
    <source>
        <dbReference type="ARBA" id="ARBA00022475"/>
    </source>
</evidence>
<feature type="transmembrane region" description="Helical" evidence="8">
    <location>
        <begin position="24"/>
        <end position="42"/>
    </location>
</feature>
<evidence type="ECO:0000256" key="6">
    <source>
        <dbReference type="ARBA" id="ARBA00023136"/>
    </source>
</evidence>
<comment type="similarity">
    <text evidence="2 7">Belongs to the ExbD/TolR family.</text>
</comment>
<keyword evidence="5 8" id="KW-1133">Transmembrane helix</keyword>
<comment type="caution">
    <text evidence="9">The sequence shown here is derived from an EMBL/GenBank/DDBJ whole genome shotgun (WGS) entry which is preliminary data.</text>
</comment>
<evidence type="ECO:0000256" key="4">
    <source>
        <dbReference type="ARBA" id="ARBA00022692"/>
    </source>
</evidence>
<evidence type="ECO:0000256" key="2">
    <source>
        <dbReference type="ARBA" id="ARBA00005811"/>
    </source>
</evidence>
<dbReference type="EMBL" id="BAABCS010000020">
    <property type="protein sequence ID" value="GAA4054264.1"/>
    <property type="molecule type" value="Genomic_DNA"/>
</dbReference>
<protein>
    <submittedName>
        <fullName evidence="9">Biopolymer transporter ExbD</fullName>
    </submittedName>
</protein>
<dbReference type="Pfam" id="PF02472">
    <property type="entry name" value="ExbD"/>
    <property type="match status" value="1"/>
</dbReference>
<dbReference type="PANTHER" id="PTHR30558">
    <property type="entry name" value="EXBD MEMBRANE COMPONENT OF PMF-DRIVEN MACROMOLECULE IMPORT SYSTEM"/>
    <property type="match status" value="1"/>
</dbReference>
<comment type="subcellular location">
    <subcellularLocation>
        <location evidence="1">Cell membrane</location>
        <topology evidence="1">Single-pass membrane protein</topology>
    </subcellularLocation>
    <subcellularLocation>
        <location evidence="7">Cell membrane</location>
        <topology evidence="7">Single-pass type II membrane protein</topology>
    </subcellularLocation>
</comment>
<dbReference type="RefSeq" id="WP_345094310.1">
    <property type="nucleotide sequence ID" value="NZ_BAABCS010000020.1"/>
</dbReference>
<gene>
    <name evidence="9" type="ORF">GCM10022388_20840</name>
</gene>
<keyword evidence="6 8" id="KW-0472">Membrane</keyword>